<gene>
    <name evidence="3" type="ORF">IAA45_05555</name>
</gene>
<proteinExistence type="predicted"/>
<evidence type="ECO:0000313" key="4">
    <source>
        <dbReference type="Proteomes" id="UP000886817"/>
    </source>
</evidence>
<feature type="domain" description="Enhanced intracellular survival protein" evidence="1">
    <location>
        <begin position="321"/>
        <end position="398"/>
    </location>
</feature>
<dbReference type="EC" id="2.3.1.-" evidence="3"/>
<dbReference type="InterPro" id="IPR016181">
    <property type="entry name" value="Acyl_CoA_acyltransferase"/>
</dbReference>
<dbReference type="SUPFAM" id="SSF55718">
    <property type="entry name" value="SCP-like"/>
    <property type="match status" value="1"/>
</dbReference>
<dbReference type="Pfam" id="PF13527">
    <property type="entry name" value="Acetyltransf_9"/>
    <property type="match status" value="1"/>
</dbReference>
<evidence type="ECO:0000259" key="1">
    <source>
        <dbReference type="Pfam" id="PF13530"/>
    </source>
</evidence>
<keyword evidence="3" id="KW-0808">Transferase</keyword>
<dbReference type="SUPFAM" id="SSF55729">
    <property type="entry name" value="Acyl-CoA N-acyltransferases (Nat)"/>
    <property type="match status" value="1"/>
</dbReference>
<organism evidence="3 4">
    <name type="scientific">Candidatus Blautia gallistercoris</name>
    <dbReference type="NCBI Taxonomy" id="2838490"/>
    <lineage>
        <taxon>Bacteria</taxon>
        <taxon>Bacillati</taxon>
        <taxon>Bacillota</taxon>
        <taxon>Clostridia</taxon>
        <taxon>Lachnospirales</taxon>
        <taxon>Lachnospiraceae</taxon>
        <taxon>Blautia</taxon>
    </lineage>
</organism>
<evidence type="ECO:0000313" key="3">
    <source>
        <dbReference type="EMBL" id="HIX59164.1"/>
    </source>
</evidence>
<protein>
    <submittedName>
        <fullName evidence="3">GNAT family N-acetyltransferase</fullName>
        <ecNumber evidence="3">2.3.1.-</ecNumber>
    </submittedName>
</protein>
<reference evidence="3" key="1">
    <citation type="journal article" date="2021" name="PeerJ">
        <title>Extensive microbial diversity within the chicken gut microbiome revealed by metagenomics and culture.</title>
        <authorList>
            <person name="Gilroy R."/>
            <person name="Ravi A."/>
            <person name="Getino M."/>
            <person name="Pursley I."/>
            <person name="Horton D.L."/>
            <person name="Alikhan N.F."/>
            <person name="Baker D."/>
            <person name="Gharbi K."/>
            <person name="Hall N."/>
            <person name="Watson M."/>
            <person name="Adriaenssens E.M."/>
            <person name="Foster-Nyarko E."/>
            <person name="Jarju S."/>
            <person name="Secka A."/>
            <person name="Antonio M."/>
            <person name="Oren A."/>
            <person name="Chaudhuri R.R."/>
            <person name="La Ragione R."/>
            <person name="Hildebrand F."/>
            <person name="Pallen M.J."/>
        </authorList>
    </citation>
    <scope>NUCLEOTIDE SEQUENCE</scope>
    <source>
        <strain evidence="3">ChiSjej1B19-8411</strain>
    </source>
</reference>
<name>A0A9D1WHQ2_9FIRM</name>
<dbReference type="PANTHER" id="PTHR37817:SF1">
    <property type="entry name" value="N-ACETYLTRANSFERASE EIS"/>
    <property type="match status" value="1"/>
</dbReference>
<comment type="caution">
    <text evidence="3">The sequence shown here is derived from an EMBL/GenBank/DDBJ whole genome shotgun (WGS) entry which is preliminary data.</text>
</comment>
<dbReference type="InterPro" id="IPR025559">
    <property type="entry name" value="Eis_dom"/>
</dbReference>
<dbReference type="InterPro" id="IPR036527">
    <property type="entry name" value="SCP2_sterol-bd_dom_sf"/>
</dbReference>
<dbReference type="Pfam" id="PF13530">
    <property type="entry name" value="SCP2_2"/>
    <property type="match status" value="1"/>
</dbReference>
<reference evidence="3" key="2">
    <citation type="submission" date="2021-04" db="EMBL/GenBank/DDBJ databases">
        <authorList>
            <person name="Gilroy R."/>
        </authorList>
    </citation>
    <scope>NUCLEOTIDE SEQUENCE</scope>
    <source>
        <strain evidence="3">ChiSjej1B19-8411</strain>
    </source>
</reference>
<evidence type="ECO:0000259" key="2">
    <source>
        <dbReference type="Pfam" id="PF17668"/>
    </source>
</evidence>
<dbReference type="InterPro" id="IPR051554">
    <property type="entry name" value="Acetyltransferase_Eis"/>
</dbReference>
<dbReference type="Proteomes" id="UP000886817">
    <property type="component" value="Unassembled WGS sequence"/>
</dbReference>
<dbReference type="InterPro" id="IPR041380">
    <property type="entry name" value="Acetyltransf_17"/>
</dbReference>
<dbReference type="PANTHER" id="PTHR37817">
    <property type="entry name" value="N-ACETYLTRANSFERASE EIS"/>
    <property type="match status" value="1"/>
</dbReference>
<dbReference type="AlphaFoldDB" id="A0A9D1WHQ2"/>
<sequence>MEIRFIKPEEAGQLARNVLTAFPSKTPEQLLENMESELHQPEEGRYLGCFDDNGTLVGSTLLMDFQMNVRGRLMKMGGTAYVSTSFLHKKEHIAKNLLRVGMGVFAGTGTAVGALHPFNPAFYGKMGFGYCNESVMYAPKPCYIRSYGDKSHLAYAGPEDKEEILEFYRNYAARTHGATIHPAYMDEHRIFDMPYVVVCRRNGKITGYLTFEFIEVDHYTDMYHDLAVRELICEDMETMKEFLTFFASQIDQIERVRIYTAEEDFHMLFTNPDSGENRAYDGAIQEIGRKCMGYMFRIFDVKAYFMHQNFCESPVSRPFVLQLDVEDDFMEENNRSFLLSIQEEKVLLTKDREPDVVLRTGIADLSSFVMGAISLKSFLWSGRMQLSDPAYQEDIQKALGWSVKPKNVTYF</sequence>
<dbReference type="GO" id="GO:0034069">
    <property type="term" value="F:aminoglycoside N-acetyltransferase activity"/>
    <property type="evidence" value="ECO:0007669"/>
    <property type="project" value="TreeGrafter"/>
</dbReference>
<dbReference type="Pfam" id="PF17668">
    <property type="entry name" value="Acetyltransf_17"/>
    <property type="match status" value="1"/>
</dbReference>
<accession>A0A9D1WHQ2</accession>
<dbReference type="Gene3D" id="3.30.1050.10">
    <property type="entry name" value="SCP2 sterol-binding domain"/>
    <property type="match status" value="1"/>
</dbReference>
<dbReference type="Gene3D" id="3.40.630.30">
    <property type="match status" value="2"/>
</dbReference>
<dbReference type="EMBL" id="DXEX01000128">
    <property type="protein sequence ID" value="HIX59164.1"/>
    <property type="molecule type" value="Genomic_DNA"/>
</dbReference>
<dbReference type="GO" id="GO:0030649">
    <property type="term" value="P:aminoglycoside antibiotic catabolic process"/>
    <property type="evidence" value="ECO:0007669"/>
    <property type="project" value="TreeGrafter"/>
</dbReference>
<feature type="domain" description="Eis-like acetyltransferase" evidence="2">
    <location>
        <begin position="193"/>
        <end position="275"/>
    </location>
</feature>
<keyword evidence="3" id="KW-0012">Acyltransferase</keyword>